<keyword evidence="3" id="KW-0159">Chromosome partition</keyword>
<evidence type="ECO:0000259" key="11">
    <source>
        <dbReference type="PROSITE" id="PS51186"/>
    </source>
</evidence>
<evidence type="ECO:0000313" key="12">
    <source>
        <dbReference type="EMBL" id="MFC4891703.1"/>
    </source>
</evidence>
<evidence type="ECO:0000256" key="10">
    <source>
        <dbReference type="ARBA" id="ARBA00048848"/>
    </source>
</evidence>
<evidence type="ECO:0000256" key="8">
    <source>
        <dbReference type="ARBA" id="ARBA00026144"/>
    </source>
</evidence>
<dbReference type="PANTHER" id="PTHR14744">
    <property type="entry name" value="N-ALPHA-ACETYLTRANSFERASE 60"/>
    <property type="match status" value="1"/>
</dbReference>
<comment type="catalytic activity">
    <reaction evidence="10">
        <text>N-terminal L-methionyl-[transmembrane protein] + acetyl-CoA = N-terminal N(alpha)-acetyl-L-methionyl-[transmembrane protein] + CoA + H(+)</text>
        <dbReference type="Rhea" id="RHEA:50604"/>
        <dbReference type="Rhea" id="RHEA-COMP:12745"/>
        <dbReference type="Rhea" id="RHEA-COMP:12746"/>
        <dbReference type="ChEBI" id="CHEBI:15378"/>
        <dbReference type="ChEBI" id="CHEBI:57287"/>
        <dbReference type="ChEBI" id="CHEBI:57288"/>
        <dbReference type="ChEBI" id="CHEBI:64731"/>
        <dbReference type="ChEBI" id="CHEBI:133414"/>
        <dbReference type="EC" id="2.3.1.259"/>
    </reaction>
</comment>
<dbReference type="EMBL" id="JBHSJH010000001">
    <property type="protein sequence ID" value="MFC4891703.1"/>
    <property type="molecule type" value="Genomic_DNA"/>
</dbReference>
<dbReference type="EC" id="2.3.1.259" evidence="7"/>
<evidence type="ECO:0000256" key="9">
    <source>
        <dbReference type="ARBA" id="ARBA00048017"/>
    </source>
</evidence>
<dbReference type="GO" id="GO:0016746">
    <property type="term" value="F:acyltransferase activity"/>
    <property type="evidence" value="ECO:0007669"/>
    <property type="project" value="UniProtKB-KW"/>
</dbReference>
<keyword evidence="13" id="KW-1185">Reference proteome</keyword>
<dbReference type="EC" id="2.3.1.48" evidence="1"/>
<organism evidence="12 13">
    <name type="scientific">Pseudofrancisella aestuarii</name>
    <dbReference type="NCBI Taxonomy" id="2670347"/>
    <lineage>
        <taxon>Bacteria</taxon>
        <taxon>Pseudomonadati</taxon>
        <taxon>Pseudomonadota</taxon>
        <taxon>Gammaproteobacteria</taxon>
        <taxon>Thiotrichales</taxon>
        <taxon>Francisellaceae</taxon>
        <taxon>Pseudofrancisella</taxon>
    </lineage>
</organism>
<dbReference type="CDD" id="cd04301">
    <property type="entry name" value="NAT_SF"/>
    <property type="match status" value="1"/>
</dbReference>
<comment type="caution">
    <text evidence="12">The sequence shown here is derived from an EMBL/GenBank/DDBJ whole genome shotgun (WGS) entry which is preliminary data.</text>
</comment>
<reference evidence="13" key="1">
    <citation type="journal article" date="2019" name="Int. J. Syst. Evol. Microbiol.">
        <title>The Global Catalogue of Microorganisms (GCM) 10K type strain sequencing project: providing services to taxonomists for standard genome sequencing and annotation.</title>
        <authorList>
            <consortium name="The Broad Institute Genomics Platform"/>
            <consortium name="The Broad Institute Genome Sequencing Center for Infectious Disease"/>
            <person name="Wu L."/>
            <person name="Ma J."/>
        </authorList>
    </citation>
    <scope>NUCLEOTIDE SEQUENCE [LARGE SCALE GENOMIC DNA]</scope>
    <source>
        <strain evidence="13">CGMCC 1.13718</strain>
    </source>
</reference>
<evidence type="ECO:0000313" key="13">
    <source>
        <dbReference type="Proteomes" id="UP001595926"/>
    </source>
</evidence>
<accession>A0ABV9TA97</accession>
<dbReference type="PROSITE" id="PS51186">
    <property type="entry name" value="GNAT"/>
    <property type="match status" value="1"/>
</dbReference>
<dbReference type="RefSeq" id="WP_119330562.1">
    <property type="nucleotide sequence ID" value="NZ_JBHSJH010000001.1"/>
</dbReference>
<evidence type="ECO:0000256" key="1">
    <source>
        <dbReference type="ARBA" id="ARBA00013184"/>
    </source>
</evidence>
<dbReference type="InterPro" id="IPR000182">
    <property type="entry name" value="GNAT_dom"/>
</dbReference>
<evidence type="ECO:0000256" key="4">
    <source>
        <dbReference type="ARBA" id="ARBA00022853"/>
    </source>
</evidence>
<dbReference type="InterPro" id="IPR016181">
    <property type="entry name" value="Acyl_CoA_acyltransferase"/>
</dbReference>
<dbReference type="Pfam" id="PF00583">
    <property type="entry name" value="Acetyltransf_1"/>
    <property type="match status" value="1"/>
</dbReference>
<evidence type="ECO:0000256" key="3">
    <source>
        <dbReference type="ARBA" id="ARBA00022829"/>
    </source>
</evidence>
<sequence>MNLQTSLLNEIYYENTLNLIRKSNHDFSWSDKLIYETFKNKNNIIFGLFNDKNLIGVSLYLFTLDEAELLYITLSKDFRNKGLAYYLLEDNIKILRQKSIKSIFLEVDITNLFAIKLYEKLNFKNISIRKNYYKYPNGKTSDALIYQLRIED</sequence>
<dbReference type="Gene3D" id="3.40.630.30">
    <property type="match status" value="1"/>
</dbReference>
<evidence type="ECO:0000256" key="7">
    <source>
        <dbReference type="ARBA" id="ARBA00026111"/>
    </source>
</evidence>
<dbReference type="InterPro" id="IPR045141">
    <property type="entry name" value="NAA60-like"/>
</dbReference>
<keyword evidence="2 12" id="KW-0808">Transferase</keyword>
<name>A0ABV9TA97_9GAMM</name>
<evidence type="ECO:0000256" key="5">
    <source>
        <dbReference type="ARBA" id="ARBA00023315"/>
    </source>
</evidence>
<evidence type="ECO:0000256" key="6">
    <source>
        <dbReference type="ARBA" id="ARBA00025774"/>
    </source>
</evidence>
<dbReference type="PANTHER" id="PTHR14744:SF15">
    <property type="entry name" value="N-ALPHA-ACETYLTRANSFERASE 60"/>
    <property type="match status" value="1"/>
</dbReference>
<protein>
    <recommendedName>
        <fullName evidence="8">N-alpha-acetyltransferase 60</fullName>
        <ecNumber evidence="7">2.3.1.259</ecNumber>
        <ecNumber evidence="1">2.3.1.48</ecNumber>
    </recommendedName>
</protein>
<evidence type="ECO:0000256" key="2">
    <source>
        <dbReference type="ARBA" id="ARBA00022679"/>
    </source>
</evidence>
<dbReference type="Proteomes" id="UP001595926">
    <property type="component" value="Unassembled WGS sequence"/>
</dbReference>
<comment type="similarity">
    <text evidence="6">Belongs to the acetyltransferase family. NAA60 subfamily.</text>
</comment>
<gene>
    <name evidence="12" type="ORF">ACFPDQ_01400</name>
</gene>
<keyword evidence="4" id="KW-0156">Chromatin regulator</keyword>
<feature type="domain" description="N-acetyltransferase" evidence="11">
    <location>
        <begin position="3"/>
        <end position="151"/>
    </location>
</feature>
<comment type="catalytic activity">
    <reaction evidence="9">
        <text>L-lysyl-[protein] + acetyl-CoA = N(6)-acetyl-L-lysyl-[protein] + CoA + H(+)</text>
        <dbReference type="Rhea" id="RHEA:45948"/>
        <dbReference type="Rhea" id="RHEA-COMP:9752"/>
        <dbReference type="Rhea" id="RHEA-COMP:10731"/>
        <dbReference type="ChEBI" id="CHEBI:15378"/>
        <dbReference type="ChEBI" id="CHEBI:29969"/>
        <dbReference type="ChEBI" id="CHEBI:57287"/>
        <dbReference type="ChEBI" id="CHEBI:57288"/>
        <dbReference type="ChEBI" id="CHEBI:61930"/>
        <dbReference type="EC" id="2.3.1.48"/>
    </reaction>
</comment>
<keyword evidence="5 12" id="KW-0012">Acyltransferase</keyword>
<dbReference type="SUPFAM" id="SSF55729">
    <property type="entry name" value="Acyl-CoA N-acyltransferases (Nat)"/>
    <property type="match status" value="1"/>
</dbReference>
<proteinExistence type="inferred from homology"/>